<feature type="binding site" evidence="5">
    <location>
        <position position="87"/>
    </location>
    <ligand>
        <name>FAD</name>
        <dbReference type="ChEBI" id="CHEBI:57692"/>
    </ligand>
</feature>
<evidence type="ECO:0000259" key="8">
    <source>
        <dbReference type="PROSITE" id="PS00624"/>
    </source>
</evidence>
<feature type="domain" description="Glucose-methanol-choline oxidoreductase N-terminal" evidence="8">
    <location>
        <begin position="260"/>
        <end position="274"/>
    </location>
</feature>
<comment type="caution">
    <text evidence="9">The sequence shown here is derived from an EMBL/GenBank/DDBJ whole genome shotgun (WGS) entry which is preliminary data.</text>
</comment>
<comment type="cofactor">
    <cofactor evidence="1 5">
        <name>FAD</name>
        <dbReference type="ChEBI" id="CHEBI:57692"/>
    </cofactor>
</comment>
<dbReference type="SUPFAM" id="SSF54373">
    <property type="entry name" value="FAD-linked reductases, C-terminal domain"/>
    <property type="match status" value="1"/>
</dbReference>
<dbReference type="PROSITE" id="PS00624">
    <property type="entry name" value="GMC_OXRED_2"/>
    <property type="match status" value="1"/>
</dbReference>
<dbReference type="PANTHER" id="PTHR11552:SF147">
    <property type="entry name" value="CHOLINE DEHYDROGENASE, MITOCHONDRIAL"/>
    <property type="match status" value="1"/>
</dbReference>
<dbReference type="PIRSF" id="PIRSF000137">
    <property type="entry name" value="Alcohol_oxidase"/>
    <property type="match status" value="1"/>
</dbReference>
<evidence type="ECO:0000256" key="5">
    <source>
        <dbReference type="PIRSR" id="PIRSR000137-2"/>
    </source>
</evidence>
<protein>
    <submittedName>
        <fullName evidence="9">Alcohol dehydrogenase [acceptor]</fullName>
    </submittedName>
</protein>
<dbReference type="InterPro" id="IPR007867">
    <property type="entry name" value="GMC_OxRtase_C"/>
</dbReference>
<evidence type="ECO:0000256" key="4">
    <source>
        <dbReference type="ARBA" id="ARBA00022827"/>
    </source>
</evidence>
<gene>
    <name evidence="9" type="primary">alkJ</name>
    <name evidence="9" type="ORF">MiYa_02560</name>
</gene>
<dbReference type="SUPFAM" id="SSF51905">
    <property type="entry name" value="FAD/NAD(P)-binding domain"/>
    <property type="match status" value="1"/>
</dbReference>
<feature type="binding site" evidence="5">
    <location>
        <begin position="450"/>
        <end position="451"/>
    </location>
    <ligand>
        <name>FAD</name>
        <dbReference type="ChEBI" id="CHEBI:57692"/>
    </ligand>
</feature>
<dbReference type="GO" id="GO:0016614">
    <property type="term" value="F:oxidoreductase activity, acting on CH-OH group of donors"/>
    <property type="evidence" value="ECO:0007669"/>
    <property type="project" value="InterPro"/>
</dbReference>
<proteinExistence type="inferred from homology"/>
<dbReference type="EMBL" id="BHVO01000042">
    <property type="protein sequence ID" value="GCA71023.1"/>
    <property type="molecule type" value="Genomic_DNA"/>
</dbReference>
<evidence type="ECO:0000313" key="10">
    <source>
        <dbReference type="Proteomes" id="UP000323569"/>
    </source>
</evidence>
<sequence length="515" mass="56252">MNFEKAFDYIIVGAGASGCVIANRLIENLDCHVLLLEAGDADNNPTIHNTDIQSMTSLWSGTTDWGYSTEEEPYLNNRKISIAQGKVLGGGTSVNAMMYIRGNRRNYDHWNGLGNENWSYQDVLPYFKKSENYQGGSPEYRGSGGVLNVIDYANPSPVSQAFVAAAVELGYQGNGWDCNGQQQENGAFFYQSTRTKDNQRCSTAVAFITPILGNPNLTVETKALVTRILISANKAIGLEYLQEGKLHQVKAQSEIIISSGSFESPKLLMLSGIGPAEHLKAHHIPVIVDLPGVGQNLQDHLLLGVGYECKQEQPLPNLLSEAGLFTWTRSGITSASPDLQFFFGPVQFIEPEYRTDGPGFTFAPIVAQPQSRGTISLRSNNPQDLAVIQANYLQCETDINVFIRGIQLARELVDTSPFNEFRGRELAPGPSVTSSSDLSAYIRRVCSTVWHPVGTCKMGRDHLAVVNPQLQVYGIEGLRVADASIMPTITSGNTNAPVIMIGEKAADMIITLQKQ</sequence>
<evidence type="ECO:0000256" key="1">
    <source>
        <dbReference type="ARBA" id="ARBA00001974"/>
    </source>
</evidence>
<evidence type="ECO:0000256" key="2">
    <source>
        <dbReference type="ARBA" id="ARBA00010790"/>
    </source>
</evidence>
<dbReference type="Proteomes" id="UP000323569">
    <property type="component" value="Unassembled WGS sequence"/>
</dbReference>
<dbReference type="Gene3D" id="3.30.560.10">
    <property type="entry name" value="Glucose Oxidase, domain 3"/>
    <property type="match status" value="1"/>
</dbReference>
<dbReference type="RefSeq" id="WP_008197440.1">
    <property type="nucleotide sequence ID" value="NZ_BHVO01000042.1"/>
</dbReference>
<dbReference type="GO" id="GO:0050660">
    <property type="term" value="F:flavin adenine dinucleotide binding"/>
    <property type="evidence" value="ECO:0007669"/>
    <property type="project" value="InterPro"/>
</dbReference>
<organism evidence="9 10">
    <name type="scientific">Microcystis aeruginosa NIES-2519</name>
    <dbReference type="NCBI Taxonomy" id="2303981"/>
    <lineage>
        <taxon>Bacteria</taxon>
        <taxon>Bacillati</taxon>
        <taxon>Cyanobacteriota</taxon>
        <taxon>Cyanophyceae</taxon>
        <taxon>Oscillatoriophycideae</taxon>
        <taxon>Chroococcales</taxon>
        <taxon>Microcystaceae</taxon>
        <taxon>Microcystis</taxon>
    </lineage>
</organism>
<dbReference type="InterPro" id="IPR000172">
    <property type="entry name" value="GMC_OxRdtase_N"/>
</dbReference>
<evidence type="ECO:0000313" key="9">
    <source>
        <dbReference type="EMBL" id="GCA71023.1"/>
    </source>
</evidence>
<keyword evidence="4 5" id="KW-0274">FAD</keyword>
<feature type="domain" description="Glucose-methanol-choline oxidoreductase N-terminal" evidence="7">
    <location>
        <begin position="85"/>
        <end position="108"/>
    </location>
</feature>
<feature type="binding site" evidence="5">
    <location>
        <position position="225"/>
    </location>
    <ligand>
        <name>FAD</name>
        <dbReference type="ChEBI" id="CHEBI:57692"/>
    </ligand>
</feature>
<dbReference type="PROSITE" id="PS00623">
    <property type="entry name" value="GMC_OXRED_1"/>
    <property type="match status" value="1"/>
</dbReference>
<evidence type="ECO:0000256" key="3">
    <source>
        <dbReference type="ARBA" id="ARBA00022630"/>
    </source>
</evidence>
<dbReference type="Pfam" id="PF05199">
    <property type="entry name" value="GMC_oxred_C"/>
    <property type="match status" value="1"/>
</dbReference>
<dbReference type="InterPro" id="IPR012132">
    <property type="entry name" value="GMC_OxRdtase"/>
</dbReference>
<reference evidence="9 10" key="1">
    <citation type="submission" date="2018-09" db="EMBL/GenBank/DDBJ databases">
        <title>Evolutionary history of phycoerythrin pigmentation in the water bloom-forming cyanobacterium Microcystis aeruginosa.</title>
        <authorList>
            <person name="Tanabe Y."/>
            <person name="Tanabe Y."/>
            <person name="Yamaguchi H."/>
        </authorList>
    </citation>
    <scope>NUCLEOTIDE SEQUENCE [LARGE SCALE GENOMIC DNA]</scope>
    <source>
        <strain evidence="9 10">NIES-2519</strain>
    </source>
</reference>
<evidence type="ECO:0000259" key="7">
    <source>
        <dbReference type="PROSITE" id="PS00623"/>
    </source>
</evidence>
<dbReference type="InterPro" id="IPR036188">
    <property type="entry name" value="FAD/NAD-bd_sf"/>
</dbReference>
<keyword evidence="3 6" id="KW-0285">Flavoprotein</keyword>
<dbReference type="PANTHER" id="PTHR11552">
    <property type="entry name" value="GLUCOSE-METHANOL-CHOLINE GMC OXIDOREDUCTASE"/>
    <property type="match status" value="1"/>
</dbReference>
<comment type="similarity">
    <text evidence="2 6">Belongs to the GMC oxidoreductase family.</text>
</comment>
<dbReference type="AlphaFoldDB" id="A0A5A5R4A0"/>
<accession>A0A5A5R4A0</accession>
<dbReference type="Pfam" id="PF00732">
    <property type="entry name" value="GMC_oxred_N"/>
    <property type="match status" value="1"/>
</dbReference>
<evidence type="ECO:0000256" key="6">
    <source>
        <dbReference type="RuleBase" id="RU003968"/>
    </source>
</evidence>
<dbReference type="PROSITE" id="PS51257">
    <property type="entry name" value="PROKAR_LIPOPROTEIN"/>
    <property type="match status" value="1"/>
</dbReference>
<name>A0A5A5R4A0_MICAE</name>
<dbReference type="Gene3D" id="3.50.50.60">
    <property type="entry name" value="FAD/NAD(P)-binding domain"/>
    <property type="match status" value="1"/>
</dbReference>